<dbReference type="PANTHER" id="PTHR28139:SF1">
    <property type="entry name" value="UPF0768 PROTEIN YBL029C-A"/>
    <property type="match status" value="1"/>
</dbReference>
<evidence type="ECO:0000313" key="2">
    <source>
        <dbReference type="EMBL" id="KEZ42250.1"/>
    </source>
</evidence>
<dbReference type="RefSeq" id="XP_016642049.1">
    <property type="nucleotide sequence ID" value="XM_016788292.1"/>
</dbReference>
<reference evidence="2 3" key="1">
    <citation type="journal article" date="2014" name="Genome Announc.">
        <title>Draft genome sequence of the pathogenic fungus Scedosporium apiospermum.</title>
        <authorList>
            <person name="Vandeputte P."/>
            <person name="Ghamrawi S."/>
            <person name="Rechenmann M."/>
            <person name="Iltis A."/>
            <person name="Giraud S."/>
            <person name="Fleury M."/>
            <person name="Thornton C."/>
            <person name="Delhaes L."/>
            <person name="Meyer W."/>
            <person name="Papon N."/>
            <person name="Bouchara J.P."/>
        </authorList>
    </citation>
    <scope>NUCLEOTIDE SEQUENCE [LARGE SCALE GENOMIC DNA]</scope>
    <source>
        <strain evidence="2 3">IHEM 14462</strain>
    </source>
</reference>
<accession>A0A084G4I8</accession>
<dbReference type="OMA" id="QNCGNFS"/>
<gene>
    <name evidence="2" type="ORF">SAPIO_CDS6106</name>
</gene>
<feature type="compositionally biased region" description="Pro residues" evidence="1">
    <location>
        <begin position="87"/>
        <end position="96"/>
    </location>
</feature>
<protein>
    <recommendedName>
        <fullName evidence="4">Rhodopsin family protein</fullName>
    </recommendedName>
</protein>
<dbReference type="PANTHER" id="PTHR28139">
    <property type="entry name" value="UPF0768 PROTEIN YBL029C-A"/>
    <property type="match status" value="1"/>
</dbReference>
<dbReference type="EMBL" id="JOWA01000100">
    <property type="protein sequence ID" value="KEZ42250.1"/>
    <property type="molecule type" value="Genomic_DNA"/>
</dbReference>
<evidence type="ECO:0000256" key="1">
    <source>
        <dbReference type="SAM" id="MobiDB-lite"/>
    </source>
</evidence>
<dbReference type="OrthoDB" id="5545479at2759"/>
<dbReference type="GeneID" id="27725178"/>
<dbReference type="AlphaFoldDB" id="A0A084G4I8"/>
<proteinExistence type="predicted"/>
<evidence type="ECO:0000313" key="3">
    <source>
        <dbReference type="Proteomes" id="UP000028545"/>
    </source>
</evidence>
<evidence type="ECO:0008006" key="4">
    <source>
        <dbReference type="Google" id="ProtNLM"/>
    </source>
</evidence>
<comment type="caution">
    <text evidence="2">The sequence shown here is derived from an EMBL/GenBank/DDBJ whole genome shotgun (WGS) entry which is preliminary data.</text>
</comment>
<keyword evidence="3" id="KW-1185">Reference proteome</keyword>
<feature type="region of interest" description="Disordered" evidence="1">
    <location>
        <begin position="79"/>
        <end position="112"/>
    </location>
</feature>
<name>A0A084G4I8_PSEDA</name>
<dbReference type="VEuPathDB" id="FungiDB:SAPIO_CDS6106"/>
<organism evidence="2 3">
    <name type="scientific">Pseudallescheria apiosperma</name>
    <name type="common">Scedosporium apiospermum</name>
    <dbReference type="NCBI Taxonomy" id="563466"/>
    <lineage>
        <taxon>Eukaryota</taxon>
        <taxon>Fungi</taxon>
        <taxon>Dikarya</taxon>
        <taxon>Ascomycota</taxon>
        <taxon>Pezizomycotina</taxon>
        <taxon>Sordariomycetes</taxon>
        <taxon>Hypocreomycetidae</taxon>
        <taxon>Microascales</taxon>
        <taxon>Microascaceae</taxon>
        <taxon>Scedosporium</taxon>
    </lineage>
</organism>
<dbReference type="KEGG" id="sapo:SAPIO_CDS6106"/>
<dbReference type="HOGENOM" id="CLU_115926_0_1_1"/>
<sequence length="112" mass="12428">MFFFFVFGEHTFRKPVPGYENIVCQCYNCGNMSGRVLKSNPWFTLCWIPIIPLSIKGYKDVSCHICNFRQPLENRPDVTAMANGHAPLPPGPPGPPHQGWHGGPAQGPATYA</sequence>
<dbReference type="Proteomes" id="UP000028545">
    <property type="component" value="Unassembled WGS sequence"/>
</dbReference>